<feature type="region of interest" description="Disordered" evidence="1">
    <location>
        <begin position="1"/>
        <end position="60"/>
    </location>
</feature>
<dbReference type="AlphaFoldDB" id="A0A0A9CGN7"/>
<evidence type="ECO:0000256" key="1">
    <source>
        <dbReference type="SAM" id="MobiDB-lite"/>
    </source>
</evidence>
<protein>
    <submittedName>
        <fullName evidence="2">Uncharacterized protein</fullName>
    </submittedName>
</protein>
<proteinExistence type="predicted"/>
<dbReference type="EMBL" id="GBRH01227243">
    <property type="protein sequence ID" value="JAD70652.1"/>
    <property type="molecule type" value="Transcribed_RNA"/>
</dbReference>
<reference evidence="2" key="2">
    <citation type="journal article" date="2015" name="Data Brief">
        <title>Shoot transcriptome of the giant reed, Arundo donax.</title>
        <authorList>
            <person name="Barrero R.A."/>
            <person name="Guerrero F.D."/>
            <person name="Moolhuijzen P."/>
            <person name="Goolsby J.A."/>
            <person name="Tidwell J."/>
            <person name="Bellgard S.E."/>
            <person name="Bellgard M.I."/>
        </authorList>
    </citation>
    <scope>NUCLEOTIDE SEQUENCE</scope>
    <source>
        <tissue evidence="2">Shoot tissue taken approximately 20 cm above the soil surface</tissue>
    </source>
</reference>
<feature type="compositionally biased region" description="Basic and acidic residues" evidence="1">
    <location>
        <begin position="27"/>
        <end position="38"/>
    </location>
</feature>
<organism evidence="2">
    <name type="scientific">Arundo donax</name>
    <name type="common">Giant reed</name>
    <name type="synonym">Donax arundinaceus</name>
    <dbReference type="NCBI Taxonomy" id="35708"/>
    <lineage>
        <taxon>Eukaryota</taxon>
        <taxon>Viridiplantae</taxon>
        <taxon>Streptophyta</taxon>
        <taxon>Embryophyta</taxon>
        <taxon>Tracheophyta</taxon>
        <taxon>Spermatophyta</taxon>
        <taxon>Magnoliopsida</taxon>
        <taxon>Liliopsida</taxon>
        <taxon>Poales</taxon>
        <taxon>Poaceae</taxon>
        <taxon>PACMAD clade</taxon>
        <taxon>Arundinoideae</taxon>
        <taxon>Arundineae</taxon>
        <taxon>Arundo</taxon>
    </lineage>
</organism>
<name>A0A0A9CGN7_ARUDO</name>
<sequence length="60" mass="6476">MERSVAGTPAASIRRNASKAAAGRPFWAKEEMREDHAAGEGGAGRSRKARWERPGSPQRA</sequence>
<reference evidence="2" key="1">
    <citation type="submission" date="2014-09" db="EMBL/GenBank/DDBJ databases">
        <authorList>
            <person name="Magalhaes I.L.F."/>
            <person name="Oliveira U."/>
            <person name="Santos F.R."/>
            <person name="Vidigal T.H.D.A."/>
            <person name="Brescovit A.D."/>
            <person name="Santos A.J."/>
        </authorList>
    </citation>
    <scope>NUCLEOTIDE SEQUENCE</scope>
    <source>
        <tissue evidence="2">Shoot tissue taken approximately 20 cm above the soil surface</tissue>
    </source>
</reference>
<accession>A0A0A9CGN7</accession>
<evidence type="ECO:0000313" key="2">
    <source>
        <dbReference type="EMBL" id="JAD70652.1"/>
    </source>
</evidence>